<evidence type="ECO:0000313" key="1">
    <source>
        <dbReference type="EMBL" id="MPM16971.1"/>
    </source>
</evidence>
<dbReference type="CDD" id="cd00958">
    <property type="entry name" value="DhnA"/>
    <property type="match status" value="1"/>
</dbReference>
<dbReference type="InterPro" id="IPR002915">
    <property type="entry name" value="DeoC/FbaB/LacD_aldolase"/>
</dbReference>
<dbReference type="InterPro" id="IPR013785">
    <property type="entry name" value="Aldolase_TIM"/>
</dbReference>
<dbReference type="PANTHER" id="PTHR47916">
    <property type="entry name" value="FRUCTOSE-BISPHOSPHATE ALDOLASE CLASS 1"/>
    <property type="match status" value="1"/>
</dbReference>
<dbReference type="Pfam" id="PF01791">
    <property type="entry name" value="DeoC"/>
    <property type="match status" value="1"/>
</dbReference>
<dbReference type="EC" id="2.3.1.245" evidence="1"/>
<dbReference type="NCBIfam" id="NF006081">
    <property type="entry name" value="PRK08227.1"/>
    <property type="match status" value="1"/>
</dbReference>
<dbReference type="GO" id="GO:0016746">
    <property type="term" value="F:acyltransferase activity"/>
    <property type="evidence" value="ECO:0007669"/>
    <property type="project" value="UniProtKB-KW"/>
</dbReference>
<reference evidence="1" key="1">
    <citation type="submission" date="2019-08" db="EMBL/GenBank/DDBJ databases">
        <authorList>
            <person name="Kucharzyk K."/>
            <person name="Murdoch R.W."/>
            <person name="Higgins S."/>
            <person name="Loffler F."/>
        </authorList>
    </citation>
    <scope>NUCLEOTIDE SEQUENCE</scope>
</reference>
<comment type="caution">
    <text evidence="1">The sequence shown here is derived from an EMBL/GenBank/DDBJ whole genome shotgun (WGS) entry which is preliminary data.</text>
</comment>
<dbReference type="AlphaFoldDB" id="A0A644XMD6"/>
<organism evidence="1">
    <name type="scientific">bioreactor metagenome</name>
    <dbReference type="NCBI Taxonomy" id="1076179"/>
    <lineage>
        <taxon>unclassified sequences</taxon>
        <taxon>metagenomes</taxon>
        <taxon>ecological metagenomes</taxon>
    </lineage>
</organism>
<keyword evidence="1" id="KW-0012">Acyltransferase</keyword>
<dbReference type="Gene3D" id="3.20.20.70">
    <property type="entry name" value="Aldolase class I"/>
    <property type="match status" value="1"/>
</dbReference>
<dbReference type="SMART" id="SM01133">
    <property type="entry name" value="DeoC"/>
    <property type="match status" value="1"/>
</dbReference>
<gene>
    <name evidence="1" type="primary">lsrF_6</name>
    <name evidence="1" type="ORF">SDC9_63353</name>
</gene>
<accession>A0A644XMD6</accession>
<dbReference type="PANTHER" id="PTHR47916:SF1">
    <property type="entry name" value="3-HYDROXY-5-PHOSPHONOOXYPENTANE-2,4-DIONE THIOLASE"/>
    <property type="match status" value="1"/>
</dbReference>
<protein>
    <submittedName>
        <fullName evidence="1">3-hydroxy-5-phosphonooxypentane-2,4-dione thiolase</fullName>
        <ecNumber evidence="1">2.3.1.245</ecNumber>
    </submittedName>
</protein>
<dbReference type="SUPFAM" id="SSF51569">
    <property type="entry name" value="Aldolase"/>
    <property type="match status" value="1"/>
</dbReference>
<dbReference type="InterPro" id="IPR050456">
    <property type="entry name" value="DeoC/FbaB_aldolase"/>
</dbReference>
<keyword evidence="1" id="KW-0808">Transferase</keyword>
<dbReference type="InterPro" id="IPR041720">
    <property type="entry name" value="FbaB-like"/>
</dbReference>
<dbReference type="GO" id="GO:0004332">
    <property type="term" value="F:fructose-bisphosphate aldolase activity"/>
    <property type="evidence" value="ECO:0007669"/>
    <property type="project" value="InterPro"/>
</dbReference>
<sequence length="292" mass="31819">MPDIDTAAGKDYGIGIPYQSQGFHVKGSDHYDWGMKSRLSRIFQPKSGKTLMLAFDHGYFLGPTSGLERLDLRIPPLVPYIDVLMGTRGALRTCISPALSGDKAIALRCSSGSSVLEEDLSNECVSVDVQDAVRMNADCMALQVFIGAPYQKQTIENLSIAVNEGMKYGMPTMGVVAVGKTMERTAQYFRLATRMIAEFGAQIVKTYYCDDFETVTASCPVPIVIAGGKKLPEPEALTMCYRAISEGAAGVDMGRNIFQADHPAAMVQAVRAIVHDNLTDKQALELYLDLKK</sequence>
<dbReference type="PIRSF" id="PIRSF038992">
    <property type="entry name" value="Aldolase_Ia"/>
    <property type="match status" value="1"/>
</dbReference>
<proteinExistence type="predicted"/>
<name>A0A644XMD6_9ZZZZ</name>
<dbReference type="EMBL" id="VSSQ01002709">
    <property type="protein sequence ID" value="MPM16971.1"/>
    <property type="molecule type" value="Genomic_DNA"/>
</dbReference>